<dbReference type="Proteomes" id="UP000824087">
    <property type="component" value="Unassembled WGS sequence"/>
</dbReference>
<protein>
    <submittedName>
        <fullName evidence="1">Uncharacterized protein</fullName>
    </submittedName>
</protein>
<reference evidence="1" key="1">
    <citation type="submission" date="2020-10" db="EMBL/GenBank/DDBJ databases">
        <authorList>
            <person name="Gilroy R."/>
        </authorList>
    </citation>
    <scope>NUCLEOTIDE SEQUENCE</scope>
    <source>
        <strain evidence="1">CHK197-8231</strain>
    </source>
</reference>
<accession>A0A9D1HV46</accession>
<sequence length="156" mass="18473">MNIKNPKIYNDIDNSNKTKKVDNKIKQLEEKKKIFDNKYYIDYFSKNDNEFTKIVGMVNSKYSNYTDNDLLEIIKDMTFTKDSNRYLKDVKEYANISQQLNDLYRKKQNLALTDSYEQFRGDIYSLSGKDIYDANVGGTGVFLENENEIMQKYINK</sequence>
<proteinExistence type="predicted"/>
<organism evidence="1 2">
    <name type="scientific">Candidatus Fimihabitans intestinipullorum</name>
    <dbReference type="NCBI Taxonomy" id="2840820"/>
    <lineage>
        <taxon>Bacteria</taxon>
        <taxon>Bacillati</taxon>
        <taxon>Mycoplasmatota</taxon>
        <taxon>Mycoplasmatota incertae sedis</taxon>
        <taxon>Candidatus Fimihabitans</taxon>
    </lineage>
</organism>
<comment type="caution">
    <text evidence="1">The sequence shown here is derived from an EMBL/GenBank/DDBJ whole genome shotgun (WGS) entry which is preliminary data.</text>
</comment>
<reference evidence="1" key="2">
    <citation type="journal article" date="2021" name="PeerJ">
        <title>Extensive microbial diversity within the chicken gut microbiome revealed by metagenomics and culture.</title>
        <authorList>
            <person name="Gilroy R."/>
            <person name="Ravi A."/>
            <person name="Getino M."/>
            <person name="Pursley I."/>
            <person name="Horton D.L."/>
            <person name="Alikhan N.F."/>
            <person name="Baker D."/>
            <person name="Gharbi K."/>
            <person name="Hall N."/>
            <person name="Watson M."/>
            <person name="Adriaenssens E.M."/>
            <person name="Foster-Nyarko E."/>
            <person name="Jarju S."/>
            <person name="Secka A."/>
            <person name="Antonio M."/>
            <person name="Oren A."/>
            <person name="Chaudhuri R.R."/>
            <person name="La Ragione R."/>
            <person name="Hildebrand F."/>
            <person name="Pallen M.J."/>
        </authorList>
    </citation>
    <scope>NUCLEOTIDE SEQUENCE</scope>
    <source>
        <strain evidence="1">CHK197-8231</strain>
    </source>
</reference>
<evidence type="ECO:0000313" key="2">
    <source>
        <dbReference type="Proteomes" id="UP000824087"/>
    </source>
</evidence>
<evidence type="ECO:0000313" key="1">
    <source>
        <dbReference type="EMBL" id="HIU22949.1"/>
    </source>
</evidence>
<name>A0A9D1HV46_9BACT</name>
<gene>
    <name evidence="1" type="ORF">IAD49_05150</name>
</gene>
<dbReference type="EMBL" id="DVML01000028">
    <property type="protein sequence ID" value="HIU22949.1"/>
    <property type="molecule type" value="Genomic_DNA"/>
</dbReference>
<dbReference type="AlphaFoldDB" id="A0A9D1HV46"/>